<gene>
    <name evidence="22" type="ORF">BOLC1T01683H</name>
</gene>
<dbReference type="InterPro" id="IPR038408">
    <property type="entry name" value="GNK2_sf"/>
</dbReference>
<dbReference type="Pfam" id="PF07714">
    <property type="entry name" value="PK_Tyr_Ser-Thr"/>
    <property type="match status" value="2"/>
</dbReference>
<feature type="compositionally biased region" description="Basic and acidic residues" evidence="17">
    <location>
        <begin position="275"/>
        <end position="286"/>
    </location>
</feature>
<dbReference type="GO" id="GO:0006979">
    <property type="term" value="P:response to oxidative stress"/>
    <property type="evidence" value="ECO:0007669"/>
    <property type="project" value="UniProtKB-ARBA"/>
</dbReference>
<organism evidence="22">
    <name type="scientific">Brassica oleracea</name>
    <name type="common">Wild cabbage</name>
    <dbReference type="NCBI Taxonomy" id="3712"/>
    <lineage>
        <taxon>Eukaryota</taxon>
        <taxon>Viridiplantae</taxon>
        <taxon>Streptophyta</taxon>
        <taxon>Embryophyta</taxon>
        <taxon>Tracheophyta</taxon>
        <taxon>Spermatophyta</taxon>
        <taxon>Magnoliopsida</taxon>
        <taxon>eudicotyledons</taxon>
        <taxon>Gunneridae</taxon>
        <taxon>Pentapetalae</taxon>
        <taxon>rosids</taxon>
        <taxon>malvids</taxon>
        <taxon>Brassicales</taxon>
        <taxon>Brassicaceae</taxon>
        <taxon>Brassiceae</taxon>
        <taxon>Brassica</taxon>
    </lineage>
</organism>
<evidence type="ECO:0000256" key="14">
    <source>
        <dbReference type="ARBA" id="ARBA00047558"/>
    </source>
</evidence>
<keyword evidence="6" id="KW-0677">Repeat</keyword>
<dbReference type="GO" id="GO:0005524">
    <property type="term" value="F:ATP binding"/>
    <property type="evidence" value="ECO:0007669"/>
    <property type="project" value="UniProtKB-UniRule"/>
</dbReference>
<feature type="domain" description="Gnk2-homologous" evidence="21">
    <location>
        <begin position="135"/>
        <end position="248"/>
    </location>
</feature>
<dbReference type="CDD" id="cd23509">
    <property type="entry name" value="Gnk2-like"/>
    <property type="match status" value="4"/>
</dbReference>
<evidence type="ECO:0000256" key="19">
    <source>
        <dbReference type="SAM" id="SignalP"/>
    </source>
</evidence>
<dbReference type="Pfam" id="PF01657">
    <property type="entry name" value="Stress-antifung"/>
    <property type="match status" value="4"/>
</dbReference>
<feature type="domain" description="Gnk2-homologous" evidence="21">
    <location>
        <begin position="22"/>
        <end position="129"/>
    </location>
</feature>
<dbReference type="GO" id="GO:0042742">
    <property type="term" value="P:defense response to bacterium"/>
    <property type="evidence" value="ECO:0007669"/>
    <property type="project" value="TreeGrafter"/>
</dbReference>
<name>A0A3P6FNJ6_BRAOL</name>
<comment type="catalytic activity">
    <reaction evidence="14">
        <text>L-seryl-[protein] + ATP = O-phospho-L-seryl-[protein] + ADP + H(+)</text>
        <dbReference type="Rhea" id="RHEA:17989"/>
        <dbReference type="Rhea" id="RHEA-COMP:9863"/>
        <dbReference type="Rhea" id="RHEA-COMP:11604"/>
        <dbReference type="ChEBI" id="CHEBI:15378"/>
        <dbReference type="ChEBI" id="CHEBI:29999"/>
        <dbReference type="ChEBI" id="CHEBI:30616"/>
        <dbReference type="ChEBI" id="CHEBI:83421"/>
        <dbReference type="ChEBI" id="CHEBI:456216"/>
    </reaction>
</comment>
<keyword evidence="5 19" id="KW-0732">Signal</keyword>
<evidence type="ECO:0000256" key="4">
    <source>
        <dbReference type="ARBA" id="ARBA00022692"/>
    </source>
</evidence>
<evidence type="ECO:0000256" key="1">
    <source>
        <dbReference type="ARBA" id="ARBA00004167"/>
    </source>
</evidence>
<feature type="domain" description="Protein kinase" evidence="20">
    <location>
        <begin position="352"/>
        <end position="632"/>
    </location>
</feature>
<protein>
    <submittedName>
        <fullName evidence="22">Uncharacterized protein</fullName>
    </submittedName>
</protein>
<keyword evidence="12" id="KW-0675">Receptor</keyword>
<dbReference type="InterPro" id="IPR017441">
    <property type="entry name" value="Protein_kinase_ATP_BS"/>
</dbReference>
<dbReference type="FunFam" id="3.30.430.20:FF:000003">
    <property type="entry name" value="Cysteine-rich RLK (RECEPTOR-like protein kinase) 10"/>
    <property type="match status" value="2"/>
</dbReference>
<evidence type="ECO:0000313" key="22">
    <source>
        <dbReference type="EMBL" id="VDD49294.1"/>
    </source>
</evidence>
<dbReference type="FunFam" id="1.10.510.10:FF:000129">
    <property type="entry name" value="cysteine-rich receptor-like protein kinase 10"/>
    <property type="match status" value="2"/>
</dbReference>
<feature type="compositionally biased region" description="Pro residues" evidence="17">
    <location>
        <begin position="938"/>
        <end position="950"/>
    </location>
</feature>
<dbReference type="PANTHER" id="PTHR27002:SF1059">
    <property type="entry name" value="BNAA01G12660D PROTEIN"/>
    <property type="match status" value="1"/>
</dbReference>
<comment type="subcellular location">
    <subcellularLocation>
        <location evidence="1">Membrane</location>
        <topology evidence="1">Single-pass membrane protein</topology>
    </subcellularLocation>
</comment>
<dbReference type="SUPFAM" id="SSF56112">
    <property type="entry name" value="Protein kinase-like (PK-like)"/>
    <property type="match status" value="2"/>
</dbReference>
<evidence type="ECO:0000256" key="7">
    <source>
        <dbReference type="ARBA" id="ARBA00022741"/>
    </source>
</evidence>
<accession>A0A3P6FNJ6</accession>
<keyword evidence="3" id="KW-0808">Transferase</keyword>
<comment type="catalytic activity">
    <reaction evidence="15">
        <text>L-threonyl-[protein] + ATP = O-phospho-L-threonyl-[protein] + ADP + H(+)</text>
        <dbReference type="Rhea" id="RHEA:46608"/>
        <dbReference type="Rhea" id="RHEA-COMP:11060"/>
        <dbReference type="Rhea" id="RHEA-COMP:11605"/>
        <dbReference type="ChEBI" id="CHEBI:15378"/>
        <dbReference type="ChEBI" id="CHEBI:30013"/>
        <dbReference type="ChEBI" id="CHEBI:30616"/>
        <dbReference type="ChEBI" id="CHEBI:61977"/>
        <dbReference type="ChEBI" id="CHEBI:456216"/>
    </reaction>
</comment>
<keyword evidence="9 16" id="KW-0067">ATP-binding</keyword>
<feature type="transmembrane region" description="Helical" evidence="18">
    <location>
        <begin position="292"/>
        <end position="315"/>
    </location>
</feature>
<dbReference type="GO" id="GO:0004674">
    <property type="term" value="F:protein serine/threonine kinase activity"/>
    <property type="evidence" value="ECO:0007669"/>
    <property type="project" value="UniProtKB-KW"/>
</dbReference>
<feature type="domain" description="Protein kinase" evidence="20">
    <location>
        <begin position="1029"/>
        <end position="1308"/>
    </location>
</feature>
<dbReference type="PROSITE" id="PS00108">
    <property type="entry name" value="PROTEIN_KINASE_ST"/>
    <property type="match status" value="2"/>
</dbReference>
<evidence type="ECO:0000256" key="3">
    <source>
        <dbReference type="ARBA" id="ARBA00022679"/>
    </source>
</evidence>
<evidence type="ECO:0000256" key="18">
    <source>
        <dbReference type="SAM" id="Phobius"/>
    </source>
</evidence>
<feature type="domain" description="Gnk2-homologous" evidence="21">
    <location>
        <begin position="698"/>
        <end position="805"/>
    </location>
</feature>
<dbReference type="Gene3D" id="3.30.430.20">
    <property type="entry name" value="Gnk2 domain, C-X8-C-X2-C motif"/>
    <property type="match status" value="4"/>
</dbReference>
<evidence type="ECO:0000259" key="21">
    <source>
        <dbReference type="PROSITE" id="PS51473"/>
    </source>
</evidence>
<feature type="binding site" evidence="16">
    <location>
        <position position="380"/>
    </location>
    <ligand>
        <name>ATP</name>
        <dbReference type="ChEBI" id="CHEBI:30616"/>
    </ligand>
</feature>
<evidence type="ECO:0000256" key="5">
    <source>
        <dbReference type="ARBA" id="ARBA00022729"/>
    </source>
</evidence>
<evidence type="ECO:0000256" key="16">
    <source>
        <dbReference type="PROSITE-ProRule" id="PRU10141"/>
    </source>
</evidence>
<evidence type="ECO:0000256" key="13">
    <source>
        <dbReference type="ARBA" id="ARBA00023180"/>
    </source>
</evidence>
<dbReference type="PROSITE" id="PS51473">
    <property type="entry name" value="GNK2"/>
    <property type="match status" value="4"/>
</dbReference>
<dbReference type="PANTHER" id="PTHR27002">
    <property type="entry name" value="RECEPTOR-LIKE SERINE/THREONINE-PROTEIN KINASE SD1-8"/>
    <property type="match status" value="1"/>
</dbReference>
<reference evidence="22" key="1">
    <citation type="submission" date="2018-11" db="EMBL/GenBank/DDBJ databases">
        <authorList>
            <consortium name="Genoscope - CEA"/>
            <person name="William W."/>
        </authorList>
    </citation>
    <scope>NUCLEOTIDE SEQUENCE</scope>
</reference>
<dbReference type="PROSITE" id="PS00107">
    <property type="entry name" value="PROTEIN_KINASE_ATP"/>
    <property type="match status" value="2"/>
</dbReference>
<dbReference type="PROSITE" id="PS50011">
    <property type="entry name" value="PROTEIN_KINASE_DOM"/>
    <property type="match status" value="2"/>
</dbReference>
<keyword evidence="8" id="KW-0418">Kinase</keyword>
<evidence type="ECO:0000256" key="10">
    <source>
        <dbReference type="ARBA" id="ARBA00022989"/>
    </source>
</evidence>
<dbReference type="InterPro" id="IPR001245">
    <property type="entry name" value="Ser-Thr/Tyr_kinase_cat_dom"/>
</dbReference>
<keyword evidence="7 16" id="KW-0547">Nucleotide-binding</keyword>
<dbReference type="InterPro" id="IPR011009">
    <property type="entry name" value="Kinase-like_dom_sf"/>
</dbReference>
<keyword evidence="11 18" id="KW-0472">Membrane</keyword>
<dbReference type="EMBL" id="LR031878">
    <property type="protein sequence ID" value="VDD49294.1"/>
    <property type="molecule type" value="Genomic_DNA"/>
</dbReference>
<feature type="signal peptide" evidence="19">
    <location>
        <begin position="1"/>
        <end position="24"/>
    </location>
</feature>
<feature type="region of interest" description="Disordered" evidence="17">
    <location>
        <begin position="938"/>
        <end position="961"/>
    </location>
</feature>
<evidence type="ECO:0000256" key="2">
    <source>
        <dbReference type="ARBA" id="ARBA00022527"/>
    </source>
</evidence>
<feature type="chain" id="PRO_5017998491" evidence="19">
    <location>
        <begin position="25"/>
        <end position="1358"/>
    </location>
</feature>
<evidence type="ECO:0000256" key="9">
    <source>
        <dbReference type="ARBA" id="ARBA00022840"/>
    </source>
</evidence>
<dbReference type="InterPro" id="IPR008271">
    <property type="entry name" value="Ser/Thr_kinase_AS"/>
</dbReference>
<evidence type="ECO:0000256" key="15">
    <source>
        <dbReference type="ARBA" id="ARBA00047951"/>
    </source>
</evidence>
<feature type="compositionally biased region" description="Pro residues" evidence="17">
    <location>
        <begin position="260"/>
        <end position="273"/>
    </location>
</feature>
<dbReference type="InterPro" id="IPR000719">
    <property type="entry name" value="Prot_kinase_dom"/>
</dbReference>
<keyword evidence="2" id="KW-0723">Serine/threonine-protein kinase</keyword>
<keyword evidence="10 18" id="KW-1133">Transmembrane helix</keyword>
<dbReference type="FunFam" id="3.30.430.20:FF:000007">
    <property type="entry name" value="Cysteine-rich receptor-like protein kinase 11"/>
    <property type="match status" value="2"/>
</dbReference>
<dbReference type="CDD" id="cd14066">
    <property type="entry name" value="STKc_IRAK"/>
    <property type="match status" value="2"/>
</dbReference>
<evidence type="ECO:0000256" key="8">
    <source>
        <dbReference type="ARBA" id="ARBA00022777"/>
    </source>
</evidence>
<feature type="binding site" evidence="16">
    <location>
        <position position="1057"/>
    </location>
    <ligand>
        <name>ATP</name>
        <dbReference type="ChEBI" id="CHEBI:30616"/>
    </ligand>
</feature>
<keyword evidence="13" id="KW-0325">Glycoprotein</keyword>
<evidence type="ECO:0000256" key="12">
    <source>
        <dbReference type="ARBA" id="ARBA00023170"/>
    </source>
</evidence>
<evidence type="ECO:0000256" key="6">
    <source>
        <dbReference type="ARBA" id="ARBA00022737"/>
    </source>
</evidence>
<feature type="domain" description="Gnk2-homologous" evidence="21">
    <location>
        <begin position="811"/>
        <end position="924"/>
    </location>
</feature>
<dbReference type="InterPro" id="IPR002902">
    <property type="entry name" value="GNK2"/>
</dbReference>
<dbReference type="SMART" id="SM00220">
    <property type="entry name" value="S_TKc"/>
    <property type="match status" value="2"/>
</dbReference>
<feature type="region of interest" description="Disordered" evidence="17">
    <location>
        <begin position="259"/>
        <end position="288"/>
    </location>
</feature>
<evidence type="ECO:0000256" key="17">
    <source>
        <dbReference type="SAM" id="MobiDB-lite"/>
    </source>
</evidence>
<keyword evidence="4 18" id="KW-0812">Transmembrane</keyword>
<evidence type="ECO:0000256" key="11">
    <source>
        <dbReference type="ARBA" id="ARBA00023136"/>
    </source>
</evidence>
<dbReference type="Gene3D" id="1.10.510.10">
    <property type="entry name" value="Transferase(Phosphotransferase) domain 1"/>
    <property type="match status" value="2"/>
</dbReference>
<proteinExistence type="predicted"/>
<sequence length="1358" mass="150826">MKQWSLFSILCFVLISFGIASVSAETCMDNDGHFRPNGTYDTNRRPILSSLPSNVTTQEGLFFNGSIGQKPNRVYAVGMCIPGSTPQDCSDCIKSASDGLIQSCPNQTNAFTWPGDPTLCYVRYSNTSFLGSSDLDPRPLLFNTGDINSNLTEFTKTWEDLVVRMIDAASTAKNTPSSSNNHYKADMAPLTALENIYALMQCTPDLSSGDCDNCLRQSARDYQSCCGQKQGGVVMRPSCFFRWDLYKYSKAFDNITVTSSPPPLPPMASPPPGDDQARRTNNEDSKGISPGVVAAITVPTVITVIILLVLGVVLCRRRMSMQRTEVESDSDISTTHSSQYDFKTIEAATDKFSRSNKLGEGGFGEVYKGTLSNGTEVAVKRLSKKSGQGIREFKNEAVLVSKLQHRNLVRLLGFCLEGDEKILIYEFVPNKSLNHFVFADPKKQSQLNWTKRYKIIGGIARGILYLHQDSQLTIIHRDLKASNILLDANMNPKISDFGLSTIFGMEQTQGNTSRIAGTYGYMSPEYAMHGQYSMKSDIYSFGVLVLEIISGKKNSRAYQMDETSTPGNLVTYAWRLWRNGSPLELVDPAIGRNYQSNEVTRCIHIALLCVQENPEDRPMLSTIILMLTSNTITLPVPRLPSFIPRSRDELDQISEGLESSQSTGRCVARRESYENARAFVGIWLELQQIRFQSKGGFRRAQRCMNRKGNFMPNGTYDVNRRLILSSLPSNVTTKEGLFFNGSIGQEPNRVYAVGMCIPGSTSDDCFVCIKLASDRLIKNCSNQTNAFAWPADPTLCHVRYSNTSFLGSADLKPRVLLPKEGDIISNLTEFTKTWEDLVVRMIDAASAAKSTPSSSNNHYRADVAPLTVLQNIYALMQCTPDLSSGDCDTCLRQSARAYQSCCGQKQGGVVTRPSCFFRWDLYAFSKAFDNITVASLPPPRLPPVASPPPAYDHARTTDNKDSKGISSGVVAAITVPTVVTVFILLVLGFVLCRRRESMQRTEVESDSDISTPHSSQYDFKTVEAATNKFSRHNKLGEGGFGEVYKGTLSNGTEVAVKRLSEKSGQGIREFKNEAVLVSKLQHRNLVKLLGFCLEGEEKILIYEFVPNKSLDYFLFDPEEQDQLHWTQRYKIIGGIARGILYLHQDSQLTVIHRDLKASNILLDANMNPKISDFGLSTIFGMEQTRGNTSRIAGTYGYMSPEYAMQGQYSMKSDIYSFGVLVLEIISGKKNGGVYQMDETSTPGNLVTYAWRLWKNGSPLEMVDLAIGRNYEINEVTRCIHIALLCVQDNPEDRPMLSTIILMLTSNTITLPVPRLPSFIPRSRHELDQVSEGLESSQSTGRYVGHSVNDVSITDLEAR</sequence>
<feature type="compositionally biased region" description="Basic and acidic residues" evidence="17">
    <location>
        <begin position="952"/>
        <end position="961"/>
    </location>
</feature>
<evidence type="ECO:0000259" key="20">
    <source>
        <dbReference type="PROSITE" id="PS50011"/>
    </source>
</evidence>
<dbReference type="Gene3D" id="3.30.200.20">
    <property type="entry name" value="Phosphorylase Kinase, domain 1"/>
    <property type="match status" value="2"/>
</dbReference>
<feature type="transmembrane region" description="Helical" evidence="18">
    <location>
        <begin position="969"/>
        <end position="991"/>
    </location>
</feature>
<dbReference type="FunFam" id="3.30.200.20:FF:000142">
    <property type="entry name" value="Cysteine-rich receptor-like protein kinase 10"/>
    <property type="match status" value="2"/>
</dbReference>
<dbReference type="GO" id="GO:0005886">
    <property type="term" value="C:plasma membrane"/>
    <property type="evidence" value="ECO:0007669"/>
    <property type="project" value="TreeGrafter"/>
</dbReference>